<dbReference type="Pfam" id="PF09791">
    <property type="entry name" value="Oxidored-like"/>
    <property type="match status" value="1"/>
</dbReference>
<feature type="region of interest" description="Disordered" evidence="1">
    <location>
        <begin position="190"/>
        <end position="246"/>
    </location>
</feature>
<reference evidence="3 4" key="1">
    <citation type="submission" date="2013-03" db="EMBL/GenBank/DDBJ databases">
        <title>The Genome Sequence of Cladophialophora yegresii CBS 114405.</title>
        <authorList>
            <consortium name="The Broad Institute Genomics Platform"/>
            <person name="Cuomo C."/>
            <person name="de Hoog S."/>
            <person name="Gorbushina A."/>
            <person name="Walker B."/>
            <person name="Young S.K."/>
            <person name="Zeng Q."/>
            <person name="Gargeya S."/>
            <person name="Fitzgerald M."/>
            <person name="Haas B."/>
            <person name="Abouelleil A."/>
            <person name="Allen A.W."/>
            <person name="Alvarado L."/>
            <person name="Arachchi H.M."/>
            <person name="Berlin A.M."/>
            <person name="Chapman S.B."/>
            <person name="Gainer-Dewar J."/>
            <person name="Goldberg J."/>
            <person name="Griggs A."/>
            <person name="Gujja S."/>
            <person name="Hansen M."/>
            <person name="Howarth C."/>
            <person name="Imamovic A."/>
            <person name="Ireland A."/>
            <person name="Larimer J."/>
            <person name="McCowan C."/>
            <person name="Murphy C."/>
            <person name="Pearson M."/>
            <person name="Poon T.W."/>
            <person name="Priest M."/>
            <person name="Roberts A."/>
            <person name="Saif S."/>
            <person name="Shea T."/>
            <person name="Sisk P."/>
            <person name="Sykes S."/>
            <person name="Wortman J."/>
            <person name="Nusbaum C."/>
            <person name="Birren B."/>
        </authorList>
    </citation>
    <scope>NUCLEOTIDE SEQUENCE [LARGE SCALE GENOMIC DNA]</scope>
    <source>
        <strain evidence="3 4">CBS 114405</strain>
    </source>
</reference>
<protein>
    <recommendedName>
        <fullName evidence="2">Oxidoreductase-like domain-containing protein</fullName>
    </recommendedName>
</protein>
<organism evidence="3 4">
    <name type="scientific">Cladophialophora yegresii CBS 114405</name>
    <dbReference type="NCBI Taxonomy" id="1182544"/>
    <lineage>
        <taxon>Eukaryota</taxon>
        <taxon>Fungi</taxon>
        <taxon>Dikarya</taxon>
        <taxon>Ascomycota</taxon>
        <taxon>Pezizomycotina</taxon>
        <taxon>Eurotiomycetes</taxon>
        <taxon>Chaetothyriomycetidae</taxon>
        <taxon>Chaetothyriales</taxon>
        <taxon>Herpotrichiellaceae</taxon>
        <taxon>Cladophialophora</taxon>
    </lineage>
</organism>
<dbReference type="InterPro" id="IPR039251">
    <property type="entry name" value="OXLD1"/>
</dbReference>
<dbReference type="PANTHER" id="PTHR21193:SF3">
    <property type="entry name" value="OXIDOREDUCTASE-LIKE DOMAIN-CONTAINING PROTEIN 1"/>
    <property type="match status" value="1"/>
</dbReference>
<dbReference type="EMBL" id="AMGW01000006">
    <property type="protein sequence ID" value="EXJ55610.1"/>
    <property type="molecule type" value="Genomic_DNA"/>
</dbReference>
<dbReference type="OrthoDB" id="10064411at2759"/>
<evidence type="ECO:0000259" key="2">
    <source>
        <dbReference type="Pfam" id="PF09791"/>
    </source>
</evidence>
<evidence type="ECO:0000256" key="1">
    <source>
        <dbReference type="SAM" id="MobiDB-lite"/>
    </source>
</evidence>
<feature type="domain" description="Oxidoreductase-like" evidence="2">
    <location>
        <begin position="150"/>
        <end position="194"/>
    </location>
</feature>
<name>W9VRG6_9EURO</name>
<keyword evidence="4" id="KW-1185">Reference proteome</keyword>
<accession>W9VRG6</accession>
<dbReference type="RefSeq" id="XP_007760720.1">
    <property type="nucleotide sequence ID" value="XM_007762530.1"/>
</dbReference>
<dbReference type="GeneID" id="19183105"/>
<dbReference type="AlphaFoldDB" id="W9VRG6"/>
<dbReference type="GO" id="GO:0005739">
    <property type="term" value="C:mitochondrion"/>
    <property type="evidence" value="ECO:0007669"/>
    <property type="project" value="TreeGrafter"/>
</dbReference>
<evidence type="ECO:0000313" key="4">
    <source>
        <dbReference type="Proteomes" id="UP000019473"/>
    </source>
</evidence>
<feature type="region of interest" description="Disordered" evidence="1">
    <location>
        <begin position="88"/>
        <end position="121"/>
    </location>
</feature>
<dbReference type="STRING" id="1182544.W9VRG6"/>
<feature type="region of interest" description="Disordered" evidence="1">
    <location>
        <begin position="259"/>
        <end position="283"/>
    </location>
</feature>
<dbReference type="HOGENOM" id="CLU_062297_0_0_1"/>
<evidence type="ECO:0000313" key="3">
    <source>
        <dbReference type="EMBL" id="EXJ55610.1"/>
    </source>
</evidence>
<dbReference type="Proteomes" id="UP000019473">
    <property type="component" value="Unassembled WGS sequence"/>
</dbReference>
<dbReference type="eggNOG" id="KOG4690">
    <property type="taxonomic scope" value="Eukaryota"/>
</dbReference>
<sequence>MKAQTSLISTALRSRWTCVACRQRQQQLVQSRKLSTSIFQRDPLPQDSRDKRLRESVVGSIRPLHTSRPLGHEADEQRQAVPLGDFYTDLLANPTPASNKSQGEKETSLPTFVQSGDKTKEERAKMLFGSIEGSGYERHTYDKPDNTWRTINGVPVPPRPAEPDNCCMSGCVHCVWDDYRDDIESWASRVAEAQAKSPKKRSHPSAPKIEMSRPEVDHASGSMDDDGGGSEALWTTPSSSADEDDVLFQGIPVGIRHFMATEKRIRERRRAKREKGASADDYE</sequence>
<dbReference type="VEuPathDB" id="FungiDB:A1O7_08538"/>
<feature type="compositionally biased region" description="Basic and acidic residues" evidence="1">
    <location>
        <begin position="274"/>
        <end position="283"/>
    </location>
</feature>
<comment type="caution">
    <text evidence="3">The sequence shown here is derived from an EMBL/GenBank/DDBJ whole genome shotgun (WGS) entry which is preliminary data.</text>
</comment>
<dbReference type="PANTHER" id="PTHR21193">
    <property type="entry name" value="OXIDOREDUCTASE-LIKE DOMAIN-CONTAINING PROTEIN 1"/>
    <property type="match status" value="1"/>
</dbReference>
<proteinExistence type="predicted"/>
<dbReference type="InterPro" id="IPR019180">
    <property type="entry name" value="Oxidoreductase-like_N"/>
</dbReference>
<gene>
    <name evidence="3" type="ORF">A1O7_08538</name>
</gene>